<name>G0J817_CYCMS</name>
<evidence type="ECO:0000313" key="2">
    <source>
        <dbReference type="Proteomes" id="UP000001635"/>
    </source>
</evidence>
<protein>
    <submittedName>
        <fullName evidence="1">Uncharacterized protein</fullName>
    </submittedName>
</protein>
<accession>G0J817</accession>
<dbReference type="Proteomes" id="UP000001635">
    <property type="component" value="Chromosome"/>
</dbReference>
<proteinExistence type="predicted"/>
<dbReference type="EMBL" id="CP002955">
    <property type="protein sequence ID" value="AEL28686.1"/>
    <property type="molecule type" value="Genomic_DNA"/>
</dbReference>
<keyword evidence="2" id="KW-1185">Reference proteome</keyword>
<reference evidence="2" key="1">
    <citation type="submission" date="2011-07" db="EMBL/GenBank/DDBJ databases">
        <title>The complete genome of Cyclobacterium marinum DSM 745.</title>
        <authorList>
            <person name="Lucas S."/>
            <person name="Han J."/>
            <person name="Lapidus A."/>
            <person name="Bruce D."/>
            <person name="Goodwin L."/>
            <person name="Pitluck S."/>
            <person name="Peters L."/>
            <person name="Kyrpides N."/>
            <person name="Mavromatis K."/>
            <person name="Ivanova N."/>
            <person name="Ovchinnikova G."/>
            <person name="Chertkov O."/>
            <person name="Detter J.C."/>
            <person name="Tapia R."/>
            <person name="Han C."/>
            <person name="Land M."/>
            <person name="Hauser L."/>
            <person name="Markowitz V."/>
            <person name="Cheng J.-F."/>
            <person name="Hugenholtz P."/>
            <person name="Woyke T."/>
            <person name="Wu D."/>
            <person name="Tindall B."/>
            <person name="Schuetze A."/>
            <person name="Brambilla E."/>
            <person name="Klenk H.-P."/>
            <person name="Eisen J.A."/>
        </authorList>
    </citation>
    <scope>NUCLEOTIDE SEQUENCE [LARGE SCALE GENOMIC DNA]</scope>
    <source>
        <strain evidence="2">ATCC 25205 / DSM 745 / LMG 13164 / NCIMB 1802</strain>
    </source>
</reference>
<dbReference type="KEGG" id="cmr:Cycma_5002"/>
<gene>
    <name evidence="1" type="ordered locus">Cycma_5002</name>
</gene>
<sequence length="45" mass="5655">MLKNLKERFLFILYKTWHLLIYLSESFDFNKDNRNLELFIMLDDI</sequence>
<evidence type="ECO:0000313" key="1">
    <source>
        <dbReference type="EMBL" id="AEL28686.1"/>
    </source>
</evidence>
<dbReference type="AlphaFoldDB" id="G0J817"/>
<dbReference type="HOGENOM" id="CLU_3198821_0_0_10"/>
<organism evidence="1 2">
    <name type="scientific">Cyclobacterium marinum (strain ATCC 25205 / DSM 745 / LMG 13164 / NCIMB 1802)</name>
    <name type="common">Flectobacillus marinus</name>
    <dbReference type="NCBI Taxonomy" id="880070"/>
    <lineage>
        <taxon>Bacteria</taxon>
        <taxon>Pseudomonadati</taxon>
        <taxon>Bacteroidota</taxon>
        <taxon>Cytophagia</taxon>
        <taxon>Cytophagales</taxon>
        <taxon>Cyclobacteriaceae</taxon>
        <taxon>Cyclobacterium</taxon>
    </lineage>
</organism>